<keyword evidence="4" id="KW-1185">Reference proteome</keyword>
<evidence type="ECO:0000259" key="2">
    <source>
        <dbReference type="Pfam" id="PF13439"/>
    </source>
</evidence>
<gene>
    <name evidence="3" type="ORF">SAMN06265379_10237</name>
</gene>
<dbReference type="Gene3D" id="3.40.50.2000">
    <property type="entry name" value="Glycogen Phosphorylase B"/>
    <property type="match status" value="2"/>
</dbReference>
<dbReference type="InterPro" id="IPR001296">
    <property type="entry name" value="Glyco_trans_1"/>
</dbReference>
<dbReference type="InterPro" id="IPR028098">
    <property type="entry name" value="Glyco_trans_4-like_N"/>
</dbReference>
<dbReference type="RefSeq" id="WP_142532360.1">
    <property type="nucleotide sequence ID" value="NZ_FXTB01000002.1"/>
</dbReference>
<dbReference type="AlphaFoldDB" id="A0A521BSI2"/>
<name>A0A521BSI2_SACCC</name>
<protein>
    <submittedName>
        <fullName evidence="3">Glycosyltransferase involved in cell wall bisynthesis</fullName>
    </submittedName>
</protein>
<reference evidence="3 4" key="1">
    <citation type="submission" date="2017-05" db="EMBL/GenBank/DDBJ databases">
        <authorList>
            <person name="Varghese N."/>
            <person name="Submissions S."/>
        </authorList>
    </citation>
    <scope>NUCLEOTIDE SEQUENCE [LARGE SCALE GENOMIC DNA]</scope>
    <source>
        <strain evidence="3 4">DSM 27040</strain>
    </source>
</reference>
<feature type="domain" description="Glycosyltransferase subfamily 4-like N-terminal" evidence="2">
    <location>
        <begin position="16"/>
        <end position="183"/>
    </location>
</feature>
<dbReference type="Pfam" id="PF00534">
    <property type="entry name" value="Glycos_transf_1"/>
    <property type="match status" value="1"/>
</dbReference>
<organism evidence="3 4">
    <name type="scientific">Saccharicrinis carchari</name>
    <dbReference type="NCBI Taxonomy" id="1168039"/>
    <lineage>
        <taxon>Bacteria</taxon>
        <taxon>Pseudomonadati</taxon>
        <taxon>Bacteroidota</taxon>
        <taxon>Bacteroidia</taxon>
        <taxon>Marinilabiliales</taxon>
        <taxon>Marinilabiliaceae</taxon>
        <taxon>Saccharicrinis</taxon>
    </lineage>
</organism>
<accession>A0A521BSI2</accession>
<evidence type="ECO:0000259" key="1">
    <source>
        <dbReference type="Pfam" id="PF00534"/>
    </source>
</evidence>
<evidence type="ECO:0000313" key="3">
    <source>
        <dbReference type="EMBL" id="SMO50015.1"/>
    </source>
</evidence>
<sequence>MNILFAYKNWLNPNRGGVGRVADTLARYFVDNGNRVYYLNHEYDKEDNYVFPAKIYTLPDTDFFSDRNLRYYQSLLRKLCIDIIVNHDASNHRSPFWLNTGLYPAKKISFYHTDPLHGLSRDIGYGKLANYILSKLRAVKYRIAMQSLLKHSDKLVVLSGEFKRNLQKNLMLNTSRIVPISNPCVFRKPQPLKAKKKQILFVGRLDWTSKRPDKMLRIWSSLFRQHPDWELLILGDGPDRQKTEKLARELELNNIVFKGFVDPEPYYKQAAVICLTSDYEGFGLAMAEAMQFGVVPVAFNNWTSITDIVIHEENGLVAKSNDGHDFTIKLNRLMSNEKDRMRMALNAIEHVQRFHINVIGPQWMALLNSCLNND</sequence>
<dbReference type="SUPFAM" id="SSF53756">
    <property type="entry name" value="UDP-Glycosyltransferase/glycogen phosphorylase"/>
    <property type="match status" value="1"/>
</dbReference>
<keyword evidence="3" id="KW-0808">Transferase</keyword>
<dbReference type="OrthoDB" id="9790710at2"/>
<dbReference type="Pfam" id="PF13439">
    <property type="entry name" value="Glyco_transf_4"/>
    <property type="match status" value="1"/>
</dbReference>
<dbReference type="PANTHER" id="PTHR12526:SF628">
    <property type="entry name" value="MANNOSYLGLUCOSYLGLYCERATE SYNTHASE"/>
    <property type="match status" value="1"/>
</dbReference>
<dbReference type="EMBL" id="FXTB01000002">
    <property type="protein sequence ID" value="SMO50015.1"/>
    <property type="molecule type" value="Genomic_DNA"/>
</dbReference>
<dbReference type="Proteomes" id="UP000319040">
    <property type="component" value="Unassembled WGS sequence"/>
</dbReference>
<dbReference type="GO" id="GO:0016757">
    <property type="term" value="F:glycosyltransferase activity"/>
    <property type="evidence" value="ECO:0007669"/>
    <property type="project" value="InterPro"/>
</dbReference>
<feature type="domain" description="Glycosyl transferase family 1" evidence="1">
    <location>
        <begin position="187"/>
        <end position="349"/>
    </location>
</feature>
<evidence type="ECO:0000313" key="4">
    <source>
        <dbReference type="Proteomes" id="UP000319040"/>
    </source>
</evidence>
<dbReference type="PANTHER" id="PTHR12526">
    <property type="entry name" value="GLYCOSYLTRANSFERASE"/>
    <property type="match status" value="1"/>
</dbReference>
<proteinExistence type="predicted"/>